<dbReference type="AlphaFoldDB" id="A0A4Q2K041"/>
<sequence length="187" mass="20338">MIEVNVSQEADGSWLVVVDGREQYAYQRLTDAIRRTGRRLGDEAGPGQSTSVRWTFADDFVNEAVAIAKERRQLAEDEARIAKLTNETIVNLAQQGLSNGDIATVLGLTPARVSQIVQDRADWLWGEGDTTGEVTFARLHFGNGWRVVKGRGPVPPRITFAGLTFEASGGSHAVGGQPMIPSYVEVV</sequence>
<dbReference type="RefSeq" id="WP_129232892.1">
    <property type="nucleotide sequence ID" value="NZ_SDPL01000001.1"/>
</dbReference>
<proteinExistence type="predicted"/>
<reference evidence="1 2" key="1">
    <citation type="submission" date="2019-01" db="EMBL/GenBank/DDBJ databases">
        <authorList>
            <person name="Li J."/>
        </authorList>
    </citation>
    <scope>NUCLEOTIDE SEQUENCE [LARGE SCALE GENOMIC DNA]</scope>
    <source>
        <strain evidence="1 2">CGMCC 4.7180</strain>
    </source>
</reference>
<name>A0A4Q2K041_9MICO</name>
<accession>A0A4Q2K041</accession>
<dbReference type="EMBL" id="SDPL01000001">
    <property type="protein sequence ID" value="RXZ51918.1"/>
    <property type="molecule type" value="Genomic_DNA"/>
</dbReference>
<keyword evidence="2" id="KW-1185">Reference proteome</keyword>
<dbReference type="Proteomes" id="UP000292881">
    <property type="component" value="Unassembled WGS sequence"/>
</dbReference>
<comment type="caution">
    <text evidence="1">The sequence shown here is derived from an EMBL/GenBank/DDBJ whole genome shotgun (WGS) entry which is preliminary data.</text>
</comment>
<evidence type="ECO:0000313" key="1">
    <source>
        <dbReference type="EMBL" id="RXZ51918.1"/>
    </source>
</evidence>
<gene>
    <name evidence="1" type="ORF">ESO86_00230</name>
</gene>
<organism evidence="1 2">
    <name type="scientific">Agromyces binzhouensis</name>
    <dbReference type="NCBI Taxonomy" id="1817495"/>
    <lineage>
        <taxon>Bacteria</taxon>
        <taxon>Bacillati</taxon>
        <taxon>Actinomycetota</taxon>
        <taxon>Actinomycetes</taxon>
        <taxon>Micrococcales</taxon>
        <taxon>Microbacteriaceae</taxon>
        <taxon>Agromyces</taxon>
    </lineage>
</organism>
<evidence type="ECO:0000313" key="2">
    <source>
        <dbReference type="Proteomes" id="UP000292881"/>
    </source>
</evidence>
<protein>
    <submittedName>
        <fullName evidence="1">Uncharacterized protein</fullName>
    </submittedName>
</protein>
<dbReference type="OrthoDB" id="5772641at2"/>